<dbReference type="GO" id="GO:0008479">
    <property type="term" value="F:tRNA-guanosine(34) queuine transglycosylase activity"/>
    <property type="evidence" value="ECO:0007669"/>
    <property type="project" value="UniProtKB-UniRule"/>
</dbReference>
<evidence type="ECO:0000313" key="10">
    <source>
        <dbReference type="Proteomes" id="UP000318017"/>
    </source>
</evidence>
<dbReference type="SUPFAM" id="SSF51713">
    <property type="entry name" value="tRNA-guanine transglycosylase"/>
    <property type="match status" value="1"/>
</dbReference>
<dbReference type="PANTHER" id="PTHR46499:SF1">
    <property type="entry name" value="QUEUINE TRNA-RIBOSYLTRANSFERASE"/>
    <property type="match status" value="1"/>
</dbReference>
<keyword evidence="7" id="KW-0862">Zinc</keyword>
<evidence type="ECO:0000256" key="4">
    <source>
        <dbReference type="ARBA" id="ARBA00022694"/>
    </source>
</evidence>
<dbReference type="InterPro" id="IPR050076">
    <property type="entry name" value="ArchSynthase1/Queuine_TRR"/>
</dbReference>
<dbReference type="Gene3D" id="3.20.20.105">
    <property type="entry name" value="Queuine tRNA-ribosyltransferase-like"/>
    <property type="match status" value="1"/>
</dbReference>
<feature type="binding site" evidence="7">
    <location>
        <position position="220"/>
    </location>
    <ligand>
        <name>substrate</name>
    </ligand>
</feature>
<protein>
    <recommendedName>
        <fullName evidence="7">Queuine tRNA-ribosyltransferase</fullName>
        <ecNumber evidence="7">2.4.2.29</ecNumber>
    </recommendedName>
    <alternativeName>
        <fullName evidence="7">Guanine insertion enzyme</fullName>
    </alternativeName>
    <alternativeName>
        <fullName evidence="7">tRNA-guanine transglycosylase</fullName>
    </alternativeName>
</protein>
<evidence type="ECO:0000256" key="2">
    <source>
        <dbReference type="ARBA" id="ARBA00022676"/>
    </source>
</evidence>
<dbReference type="GO" id="GO:0005829">
    <property type="term" value="C:cytosol"/>
    <property type="evidence" value="ECO:0007669"/>
    <property type="project" value="TreeGrafter"/>
</dbReference>
<evidence type="ECO:0000259" key="8">
    <source>
        <dbReference type="Pfam" id="PF01702"/>
    </source>
</evidence>
<evidence type="ECO:0000256" key="5">
    <source>
        <dbReference type="ARBA" id="ARBA00022785"/>
    </source>
</evidence>
<keyword evidence="4 7" id="KW-0819">tRNA processing</keyword>
<dbReference type="HAMAP" id="MF_00168">
    <property type="entry name" value="Q_tRNA_Tgt"/>
    <property type="match status" value="1"/>
</dbReference>
<dbReference type="Pfam" id="PF01702">
    <property type="entry name" value="TGT"/>
    <property type="match status" value="1"/>
</dbReference>
<evidence type="ECO:0000313" key="9">
    <source>
        <dbReference type="EMBL" id="QDV23947.1"/>
    </source>
</evidence>
<reference evidence="9 10" key="1">
    <citation type="submission" date="2019-02" db="EMBL/GenBank/DDBJ databases">
        <title>Deep-cultivation of Planctomycetes and their phenomic and genomic characterization uncovers novel biology.</title>
        <authorList>
            <person name="Wiegand S."/>
            <person name="Jogler M."/>
            <person name="Boedeker C."/>
            <person name="Pinto D."/>
            <person name="Vollmers J."/>
            <person name="Rivas-Marin E."/>
            <person name="Kohn T."/>
            <person name="Peeters S.H."/>
            <person name="Heuer A."/>
            <person name="Rast P."/>
            <person name="Oberbeckmann S."/>
            <person name="Bunk B."/>
            <person name="Jeske O."/>
            <person name="Meyerdierks A."/>
            <person name="Storesund J.E."/>
            <person name="Kallscheuer N."/>
            <person name="Luecker S."/>
            <person name="Lage O.M."/>
            <person name="Pohl T."/>
            <person name="Merkel B.J."/>
            <person name="Hornburger P."/>
            <person name="Mueller R.-W."/>
            <person name="Bruemmer F."/>
            <person name="Labrenz M."/>
            <person name="Spormann A.M."/>
            <person name="Op den Camp H."/>
            <person name="Overmann J."/>
            <person name="Amann R."/>
            <person name="Jetten M.S.M."/>
            <person name="Mascher T."/>
            <person name="Medema M.H."/>
            <person name="Devos D.P."/>
            <person name="Kaster A.-K."/>
            <person name="Ovreas L."/>
            <person name="Rohde M."/>
            <person name="Galperin M.Y."/>
            <person name="Jogler C."/>
        </authorList>
    </citation>
    <scope>NUCLEOTIDE SEQUENCE [LARGE SCALE GENOMIC DNA]</scope>
    <source>
        <strain evidence="9 10">Q31a</strain>
    </source>
</reference>
<dbReference type="EC" id="2.4.2.29" evidence="7"/>
<comment type="catalytic activity">
    <reaction evidence="6 7">
        <text>7-aminomethyl-7-carbaguanine + guanosine(34) in tRNA = 7-aminomethyl-7-carbaguanosine(34) in tRNA + guanine</text>
        <dbReference type="Rhea" id="RHEA:24104"/>
        <dbReference type="Rhea" id="RHEA-COMP:10341"/>
        <dbReference type="Rhea" id="RHEA-COMP:10342"/>
        <dbReference type="ChEBI" id="CHEBI:16235"/>
        <dbReference type="ChEBI" id="CHEBI:58703"/>
        <dbReference type="ChEBI" id="CHEBI:74269"/>
        <dbReference type="ChEBI" id="CHEBI:82833"/>
        <dbReference type="EC" id="2.4.2.29"/>
    </reaction>
</comment>
<evidence type="ECO:0000256" key="3">
    <source>
        <dbReference type="ARBA" id="ARBA00022679"/>
    </source>
</evidence>
<dbReference type="GO" id="GO:0008616">
    <property type="term" value="P:tRNA queuosine(34) biosynthetic process"/>
    <property type="evidence" value="ECO:0007669"/>
    <property type="project" value="UniProtKB-UniRule"/>
</dbReference>
<keyword evidence="2 7" id="KW-0328">Glycosyltransferase</keyword>
<feature type="binding site" evidence="7">
    <location>
        <begin position="124"/>
        <end position="128"/>
    </location>
    <ligand>
        <name>substrate</name>
    </ligand>
</feature>
<name>A0A518G5S8_9BACT</name>
<feature type="active site" description="Nucleophile" evidence="7">
    <location>
        <position position="297"/>
    </location>
</feature>
<dbReference type="AlphaFoldDB" id="A0A518G5S8"/>
<keyword evidence="5 7" id="KW-0671">Queuosine biosynthesis</keyword>
<dbReference type="UniPathway" id="UPA00392"/>
<organism evidence="9 10">
    <name type="scientific">Aureliella helgolandensis</name>
    <dbReference type="NCBI Taxonomy" id="2527968"/>
    <lineage>
        <taxon>Bacteria</taxon>
        <taxon>Pseudomonadati</taxon>
        <taxon>Planctomycetota</taxon>
        <taxon>Planctomycetia</taxon>
        <taxon>Pirellulales</taxon>
        <taxon>Pirellulaceae</taxon>
        <taxon>Aureliella</taxon>
    </lineage>
</organism>
<comment type="cofactor">
    <cofactor evidence="7">
        <name>Zn(2+)</name>
        <dbReference type="ChEBI" id="CHEBI:29105"/>
    </cofactor>
    <text evidence="7">Binds 1 zinc ion per subunit.</text>
</comment>
<gene>
    <name evidence="7 9" type="primary">tgt</name>
    <name evidence="9" type="ORF">Q31a_22590</name>
</gene>
<feature type="binding site" evidence="7">
    <location>
        <position position="337"/>
    </location>
    <ligand>
        <name>Zn(2+)</name>
        <dbReference type="ChEBI" id="CHEBI:29105"/>
    </ligand>
</feature>
<dbReference type="EMBL" id="CP036298">
    <property type="protein sequence ID" value="QDV23947.1"/>
    <property type="molecule type" value="Genomic_DNA"/>
</dbReference>
<feature type="region of interest" description="RNA binding" evidence="7">
    <location>
        <begin position="278"/>
        <end position="284"/>
    </location>
</feature>
<comment type="pathway">
    <text evidence="1 7">tRNA modification; tRNA-queuosine biosynthesis.</text>
</comment>
<dbReference type="GO" id="GO:0046872">
    <property type="term" value="F:metal ion binding"/>
    <property type="evidence" value="ECO:0007669"/>
    <property type="project" value="UniProtKB-KW"/>
</dbReference>
<feature type="binding site" evidence="7">
    <location>
        <position position="247"/>
    </location>
    <ligand>
        <name>substrate</name>
    </ligand>
</feature>
<accession>A0A518G5S8</accession>
<feature type="binding site" evidence="7">
    <location>
        <position position="335"/>
    </location>
    <ligand>
        <name>Zn(2+)</name>
        <dbReference type="ChEBI" id="CHEBI:29105"/>
    </ligand>
</feature>
<dbReference type="NCBIfam" id="TIGR00449">
    <property type="entry name" value="tgt_general"/>
    <property type="match status" value="1"/>
</dbReference>
<dbReference type="Proteomes" id="UP000318017">
    <property type="component" value="Chromosome"/>
</dbReference>
<comment type="subunit">
    <text evidence="7">Homodimer. Within each dimer, one monomer is responsible for RNA recognition and catalysis, while the other monomer binds to the replacement base PreQ1.</text>
</comment>
<dbReference type="InterPro" id="IPR004803">
    <property type="entry name" value="TGT"/>
</dbReference>
<feature type="domain" description="tRNA-guanine(15) transglycosylase-like" evidence="8">
    <location>
        <begin position="46"/>
        <end position="390"/>
    </location>
</feature>
<dbReference type="FunFam" id="3.20.20.105:FF:000001">
    <property type="entry name" value="Queuine tRNA-ribosyltransferase"/>
    <property type="match status" value="1"/>
</dbReference>
<feature type="region of interest" description="RNA binding; important for wobble base 34 recognition" evidence="7">
    <location>
        <begin position="302"/>
        <end position="306"/>
    </location>
</feature>
<feature type="binding site" evidence="7">
    <location>
        <position position="340"/>
    </location>
    <ligand>
        <name>Zn(2+)</name>
        <dbReference type="ChEBI" id="CHEBI:29105"/>
    </ligand>
</feature>
<comment type="function">
    <text evidence="7">Catalyzes the base-exchange of a guanine (G) residue with the queuine precursor 7-aminomethyl-7-deazaguanine (PreQ1) at position 34 (anticodon wobble position) in tRNAs with GU(N) anticodons (tRNA-Asp, -Asn, -His and -Tyr). Catalysis occurs through a double-displacement mechanism. The nucleophile active site attacks the C1' of nucleotide 34 to detach the guanine base from the RNA, forming a covalent enzyme-RNA intermediate. The proton acceptor active site deprotonates the incoming PreQ1, allowing a nucleophilic attack on the C1' of the ribose to form the product. After dissociation, two additional enzymatic reactions on the tRNA convert PreQ1 to queuine (Q), resulting in the hypermodified nucleoside queuosine (7-(((4,5-cis-dihydroxy-2-cyclopenten-1-yl)amino)methyl)-7-deazaguanosine).</text>
</comment>
<feature type="active site" description="Proton acceptor" evidence="7">
    <location>
        <position position="124"/>
    </location>
</feature>
<dbReference type="InterPro" id="IPR002616">
    <property type="entry name" value="tRNA_ribo_trans-like"/>
</dbReference>
<dbReference type="KEGG" id="ahel:Q31a_22590"/>
<keyword evidence="10" id="KW-1185">Reference proteome</keyword>
<feature type="binding site" evidence="7">
    <location>
        <position position="365"/>
    </location>
    <ligand>
        <name>Zn(2+)</name>
        <dbReference type="ChEBI" id="CHEBI:29105"/>
    </ligand>
</feature>
<keyword evidence="3 7" id="KW-0808">Transferase</keyword>
<comment type="similarity">
    <text evidence="7">Belongs to the queuine tRNA-ribosyltransferase family.</text>
</comment>
<evidence type="ECO:0000256" key="7">
    <source>
        <dbReference type="HAMAP-Rule" id="MF_00168"/>
    </source>
</evidence>
<dbReference type="NCBIfam" id="TIGR00430">
    <property type="entry name" value="Q_tRNA_tgt"/>
    <property type="match status" value="1"/>
</dbReference>
<proteinExistence type="inferred from homology"/>
<feature type="binding site" evidence="7">
    <location>
        <position position="178"/>
    </location>
    <ligand>
        <name>substrate</name>
    </ligand>
</feature>
<dbReference type="PANTHER" id="PTHR46499">
    <property type="entry name" value="QUEUINE TRNA-RIBOSYLTRANSFERASE"/>
    <property type="match status" value="1"/>
</dbReference>
<sequence>MNPLKRFRFTGTLYFLQQFSIRKAQGEFALAEDFGFNLQGSDPHSSARFGELHTPRGTVETPVFMPVGTLGTVKGLTVDQVKTTGASLILGNTYHLALRPGSERVERLGGLHEFMGWDGPILTDSGGFQIFSLSQCAKITEQGATFQSHIDGRKLELTPEESIRIQERLGSDIAMVLDHVVALPAEREVVRDAMQRSTRWASRCLEVASRQQQAKFAIVQGGLDVELRQESAQGLTQLPFDGYAVGGLSVGEPPPEMYRMIAATTPFLPADKPRYLMGVGRPIDLLEGIARGIDMFDCVMPTRNGRNALAFTWQGTLRMRNAKHADDRRPIDETCPCLACRHSRAYLRHLFIAGEMLGPILLTHHNLTFYQQLMSAARKHIAAGSFGEWLPTQRGVIDSISQS</sequence>
<dbReference type="InterPro" id="IPR036511">
    <property type="entry name" value="TGT-like_sf"/>
</dbReference>
<keyword evidence="7" id="KW-0479">Metal-binding</keyword>
<evidence type="ECO:0000256" key="6">
    <source>
        <dbReference type="ARBA" id="ARBA00050112"/>
    </source>
</evidence>
<evidence type="ECO:0000256" key="1">
    <source>
        <dbReference type="ARBA" id="ARBA00004691"/>
    </source>
</evidence>